<organism evidence="1 2">
    <name type="scientific">Caerostris extrusa</name>
    <name type="common">Bark spider</name>
    <name type="synonym">Caerostris bankana</name>
    <dbReference type="NCBI Taxonomy" id="172846"/>
    <lineage>
        <taxon>Eukaryota</taxon>
        <taxon>Metazoa</taxon>
        <taxon>Ecdysozoa</taxon>
        <taxon>Arthropoda</taxon>
        <taxon>Chelicerata</taxon>
        <taxon>Arachnida</taxon>
        <taxon>Araneae</taxon>
        <taxon>Araneomorphae</taxon>
        <taxon>Entelegynae</taxon>
        <taxon>Araneoidea</taxon>
        <taxon>Araneidae</taxon>
        <taxon>Caerostris</taxon>
    </lineage>
</organism>
<reference evidence="1 2" key="1">
    <citation type="submission" date="2021-06" db="EMBL/GenBank/DDBJ databases">
        <title>Caerostris extrusa draft genome.</title>
        <authorList>
            <person name="Kono N."/>
            <person name="Arakawa K."/>
        </authorList>
    </citation>
    <scope>NUCLEOTIDE SEQUENCE [LARGE SCALE GENOMIC DNA]</scope>
</reference>
<gene>
    <name evidence="1" type="ORF">CEXT_116221</name>
</gene>
<keyword evidence="2" id="KW-1185">Reference proteome</keyword>
<accession>A0AAV4WXN4</accession>
<name>A0AAV4WXN4_CAEEX</name>
<comment type="caution">
    <text evidence="1">The sequence shown here is derived from an EMBL/GenBank/DDBJ whole genome shotgun (WGS) entry which is preliminary data.</text>
</comment>
<protein>
    <submittedName>
        <fullName evidence="1">Uncharacterized protein</fullName>
    </submittedName>
</protein>
<evidence type="ECO:0000313" key="1">
    <source>
        <dbReference type="EMBL" id="GIY87666.1"/>
    </source>
</evidence>
<dbReference type="AlphaFoldDB" id="A0AAV4WXN4"/>
<dbReference type="EMBL" id="BPLR01016960">
    <property type="protein sequence ID" value="GIY87666.1"/>
    <property type="molecule type" value="Genomic_DNA"/>
</dbReference>
<proteinExistence type="predicted"/>
<dbReference type="Proteomes" id="UP001054945">
    <property type="component" value="Unassembled WGS sequence"/>
</dbReference>
<sequence>MLLASLKNPSSKKRAKQLSRSHCAFAGSNHKMSMEPDSIQTVIDVKLYVLSAWLEKSFFLVPFFFLFRDTPLFLCQSTFQAVPKERGLEGRMSNCIIHGEIWLSMG</sequence>
<evidence type="ECO:0000313" key="2">
    <source>
        <dbReference type="Proteomes" id="UP001054945"/>
    </source>
</evidence>